<keyword evidence="4" id="KW-0410">Iron transport</keyword>
<keyword evidence="7" id="KW-0408">Iron</keyword>
<keyword evidence="3 12" id="KW-1134">Transmembrane beta strand</keyword>
<evidence type="ECO:0000256" key="10">
    <source>
        <dbReference type="ARBA" id="ARBA00023136"/>
    </source>
</evidence>
<dbReference type="InterPro" id="IPR012910">
    <property type="entry name" value="Plug_dom"/>
</dbReference>
<dbReference type="OrthoDB" id="1122665at2"/>
<evidence type="ECO:0000256" key="9">
    <source>
        <dbReference type="ARBA" id="ARBA00023077"/>
    </source>
</evidence>
<evidence type="ECO:0000256" key="7">
    <source>
        <dbReference type="ARBA" id="ARBA00023004"/>
    </source>
</evidence>
<keyword evidence="9 13" id="KW-0798">TonB box</keyword>
<dbReference type="SUPFAM" id="SSF56935">
    <property type="entry name" value="Porins"/>
    <property type="match status" value="1"/>
</dbReference>
<evidence type="ECO:0000259" key="15">
    <source>
        <dbReference type="Pfam" id="PF07715"/>
    </source>
</evidence>
<evidence type="ECO:0000313" key="16">
    <source>
        <dbReference type="EMBL" id="GEL11018.1"/>
    </source>
</evidence>
<feature type="domain" description="TonB-dependent receptor plug" evidence="15">
    <location>
        <begin position="123"/>
        <end position="236"/>
    </location>
</feature>
<organism evidence="17 19">
    <name type="scientific">Flavobacterium glycines</name>
    <dbReference type="NCBI Taxonomy" id="551990"/>
    <lineage>
        <taxon>Bacteria</taxon>
        <taxon>Pseudomonadati</taxon>
        <taxon>Bacteroidota</taxon>
        <taxon>Flavobacteriia</taxon>
        <taxon>Flavobacteriales</taxon>
        <taxon>Flavobacteriaceae</taxon>
        <taxon>Flavobacterium</taxon>
    </lineage>
</organism>
<evidence type="ECO:0000256" key="11">
    <source>
        <dbReference type="ARBA" id="ARBA00023237"/>
    </source>
</evidence>
<gene>
    <name evidence="17" type="ORF">FBGL_14725</name>
    <name evidence="16" type="ORF">FGL01_17570</name>
    <name evidence="18" type="ORF">SAMN05192550_1903</name>
</gene>
<comment type="subcellular location">
    <subcellularLocation>
        <location evidence="1 12">Cell outer membrane</location>
        <topology evidence="1 12">Multi-pass membrane protein</topology>
    </subcellularLocation>
</comment>
<reference evidence="19" key="1">
    <citation type="submission" date="2016-03" db="EMBL/GenBank/DDBJ databases">
        <title>Draft genome sequence of Paenibacillus glacialis DSM 22343.</title>
        <authorList>
            <person name="Shin S.-K."/>
            <person name="Yi H."/>
        </authorList>
    </citation>
    <scope>NUCLEOTIDE SEQUENCE [LARGE SCALE GENOMIC DNA]</scope>
    <source>
        <strain evidence="19">NBRC 105008</strain>
    </source>
</reference>
<keyword evidence="10 12" id="KW-0472">Membrane</keyword>
<evidence type="ECO:0000256" key="6">
    <source>
        <dbReference type="ARBA" id="ARBA00022729"/>
    </source>
</evidence>
<dbReference type="STRING" id="551990.SAMN05192550_1903"/>
<dbReference type="EMBL" id="BJVF01000002">
    <property type="protein sequence ID" value="GEL11018.1"/>
    <property type="molecule type" value="Genomic_DNA"/>
</dbReference>
<evidence type="ECO:0000256" key="4">
    <source>
        <dbReference type="ARBA" id="ARBA00022496"/>
    </source>
</evidence>
<evidence type="ECO:0000313" key="19">
    <source>
        <dbReference type="Proteomes" id="UP000093226"/>
    </source>
</evidence>
<reference evidence="16 21" key="4">
    <citation type="submission" date="2019-07" db="EMBL/GenBank/DDBJ databases">
        <title>Whole genome shotgun sequence of Flavobacterium glycines NBRC 105008.</title>
        <authorList>
            <person name="Hosoyama A."/>
            <person name="Uohara A."/>
            <person name="Ohji S."/>
            <person name="Ichikawa N."/>
        </authorList>
    </citation>
    <scope>NUCLEOTIDE SEQUENCE [LARGE SCALE GENOMIC DNA]</scope>
    <source>
        <strain evidence="16 21">NBRC 105008</strain>
    </source>
</reference>
<dbReference type="Gene3D" id="2.60.40.1120">
    <property type="entry name" value="Carboxypeptidase-like, regulatory domain"/>
    <property type="match status" value="1"/>
</dbReference>
<dbReference type="InterPro" id="IPR000531">
    <property type="entry name" value="Beta-barrel_TonB"/>
</dbReference>
<dbReference type="InterPro" id="IPR037066">
    <property type="entry name" value="Plug_dom_sf"/>
</dbReference>
<evidence type="ECO:0000256" key="12">
    <source>
        <dbReference type="PROSITE-ProRule" id="PRU01360"/>
    </source>
</evidence>
<proteinExistence type="inferred from homology"/>
<dbReference type="Gene3D" id="2.170.130.10">
    <property type="entry name" value="TonB-dependent receptor, plug domain"/>
    <property type="match status" value="1"/>
</dbReference>
<reference evidence="18 20" key="3">
    <citation type="submission" date="2016-10" db="EMBL/GenBank/DDBJ databases">
        <authorList>
            <person name="Varghese N."/>
            <person name="Submissions S."/>
        </authorList>
    </citation>
    <scope>NUCLEOTIDE SEQUENCE [LARGE SCALE GENOMIC DNA]</scope>
    <source>
        <strain evidence="18 20">Gm-149</strain>
    </source>
</reference>
<dbReference type="Pfam" id="PF07715">
    <property type="entry name" value="Plug"/>
    <property type="match status" value="1"/>
</dbReference>
<dbReference type="Proteomes" id="UP000093226">
    <property type="component" value="Unassembled WGS sequence"/>
</dbReference>
<dbReference type="RefSeq" id="WP_066329735.1">
    <property type="nucleotide sequence ID" value="NZ_BJVF01000002.1"/>
</dbReference>
<dbReference type="SUPFAM" id="SSF49464">
    <property type="entry name" value="Carboxypeptidase regulatory domain-like"/>
    <property type="match status" value="1"/>
</dbReference>
<evidence type="ECO:0000256" key="2">
    <source>
        <dbReference type="ARBA" id="ARBA00022448"/>
    </source>
</evidence>
<comment type="caution">
    <text evidence="17">The sequence shown here is derived from an EMBL/GenBank/DDBJ whole genome shotgun (WGS) entry which is preliminary data.</text>
</comment>
<evidence type="ECO:0000256" key="8">
    <source>
        <dbReference type="ARBA" id="ARBA00023065"/>
    </source>
</evidence>
<dbReference type="GO" id="GO:0015344">
    <property type="term" value="F:siderophore uptake transmembrane transporter activity"/>
    <property type="evidence" value="ECO:0007669"/>
    <property type="project" value="TreeGrafter"/>
</dbReference>
<dbReference type="PANTHER" id="PTHR32552:SF89">
    <property type="entry name" value="CATECHOLATE SIDEROPHORE RECEPTOR FIU"/>
    <property type="match status" value="1"/>
</dbReference>
<keyword evidence="18" id="KW-0675">Receptor</keyword>
<name>A0A1B9DGM4_9FLAO</name>
<keyword evidence="5 12" id="KW-0812">Transmembrane</keyword>
<dbReference type="Pfam" id="PF00593">
    <property type="entry name" value="TonB_dep_Rec_b-barrel"/>
    <property type="match status" value="1"/>
</dbReference>
<dbReference type="AlphaFoldDB" id="A0A1B9DGM4"/>
<dbReference type="InterPro" id="IPR036942">
    <property type="entry name" value="Beta-barrel_TonB_sf"/>
</dbReference>
<keyword evidence="11 12" id="KW-0998">Cell outer membrane</keyword>
<dbReference type="PROSITE" id="PS01156">
    <property type="entry name" value="TONB_DEPENDENT_REC_2"/>
    <property type="match status" value="1"/>
</dbReference>
<keyword evidence="8" id="KW-0406">Ion transport</keyword>
<evidence type="ECO:0000256" key="5">
    <source>
        <dbReference type="ARBA" id="ARBA00022692"/>
    </source>
</evidence>
<dbReference type="Gene3D" id="2.40.170.20">
    <property type="entry name" value="TonB-dependent receptor, beta-barrel domain"/>
    <property type="match status" value="1"/>
</dbReference>
<keyword evidence="6" id="KW-0732">Signal</keyword>
<dbReference type="InterPro" id="IPR010917">
    <property type="entry name" value="TonB_rcpt_CS"/>
</dbReference>
<feature type="domain" description="TonB-dependent receptor-like beta-barrel" evidence="14">
    <location>
        <begin position="457"/>
        <end position="895"/>
    </location>
</feature>
<dbReference type="InterPro" id="IPR008969">
    <property type="entry name" value="CarboxyPept-like_regulatory"/>
</dbReference>
<dbReference type="InterPro" id="IPR039426">
    <property type="entry name" value="TonB-dep_rcpt-like"/>
</dbReference>
<dbReference type="Pfam" id="PF13715">
    <property type="entry name" value="CarbopepD_reg_2"/>
    <property type="match status" value="1"/>
</dbReference>
<dbReference type="Proteomes" id="UP000321579">
    <property type="component" value="Unassembled WGS sequence"/>
</dbReference>
<evidence type="ECO:0000313" key="21">
    <source>
        <dbReference type="Proteomes" id="UP000321579"/>
    </source>
</evidence>
<keyword evidence="20" id="KW-1185">Reference proteome</keyword>
<dbReference type="PROSITE" id="PS52016">
    <property type="entry name" value="TONB_DEPENDENT_REC_3"/>
    <property type="match status" value="1"/>
</dbReference>
<sequence length="950" mass="103651">MKTSQFIRILILTISTSFFSLSIYAQEGKIQGKVSDSGGIGLAGTSVIIEGTNKAQNTDFDGNFTLTGIKNGTYQIIVSFMGFKTQKVSVKVPQSAPLNIKLIDDQAVLDEVVVTGVFDKRTKMQSSVAISTMNAKQIERTAATSAGDLLKNVPGVYVNQARGEVMNTVYSRGISAGSVENANGYYYVSMQEDGLPVTNLNLNVDYYLRADAGTARVEAVRGGTASILGANAPGGIFNYVSKEGGKTFGGEIRTKFGLEGNLKNPYYRTDLNLGGAMNQSESLTYNVSGFYRESDGARALGYPMNNGGQIRANIMNKYKTGSVKISAKVLDDKNATAEFTPTVGWNDPKIPAGFSATDSYYLPKLTMQIPINDTDTRTFNSEDKSHSRQKSVSINWNQDLGAGFKLKNDFRLQKMKYDSNSPAVVTPFATDNLLFYAIGHTLGKFGTYTFTDRVNGQVLGTVTQSPNIINGNFAGFNFTPGPNNNFPGSNVQANSLFFLPLFYTERKTNEFMDNFSISKKVKNMNFILGGFYANSQMSRIGGSQDFGFAVGTMENKPHLVDITLAGFDGKTYQVTDPNGVQLPGSAGASSASFRQIQSAAYFGHEWNISDKLIFDWGIRYESLRAYGYNSQPVANAESAGLDNNPLTIYDNFGGTAGPRLNVDKTVNTVSFSGGVNYKLADDQAVYVRYSNGKKSPDINFYLAQTSQFLIDNSKPNAQKIEQFEVGYKISTPKLKVFATPFYSTLSNVSTTQTFLNTDGTYYNPGNQFNAYRTYGLELETNYSFTDQLALKVGATIQNSKATTYKTWIANASGPSDDVLQDLSGNETDNNAKLIFNISPSYNINKFYSSLNLSYMGARQANVQNAFKLPAFTTVDLAMGYDFSKKFGLQANVNNILNTYGVMGWSGTGGFPAALDRQSVTKEFVAANPNAAYSTQGSMPRAFFLTASYKF</sequence>
<dbReference type="Proteomes" id="UP000182367">
    <property type="component" value="Unassembled WGS sequence"/>
</dbReference>
<dbReference type="GO" id="GO:0009279">
    <property type="term" value="C:cell outer membrane"/>
    <property type="evidence" value="ECO:0007669"/>
    <property type="project" value="UniProtKB-SubCell"/>
</dbReference>
<evidence type="ECO:0000256" key="1">
    <source>
        <dbReference type="ARBA" id="ARBA00004571"/>
    </source>
</evidence>
<dbReference type="PANTHER" id="PTHR32552">
    <property type="entry name" value="FERRICHROME IRON RECEPTOR-RELATED"/>
    <property type="match status" value="1"/>
</dbReference>
<comment type="similarity">
    <text evidence="12 13">Belongs to the TonB-dependent receptor family.</text>
</comment>
<evidence type="ECO:0000313" key="20">
    <source>
        <dbReference type="Proteomes" id="UP000182367"/>
    </source>
</evidence>
<keyword evidence="2 12" id="KW-0813">Transport</keyword>
<reference evidence="17" key="2">
    <citation type="submission" date="2016-03" db="EMBL/GenBank/DDBJ databases">
        <authorList>
            <person name="Ploux O."/>
        </authorList>
    </citation>
    <scope>NUCLEOTIDE SEQUENCE</scope>
    <source>
        <strain evidence="17">NBRC 105008</strain>
    </source>
</reference>
<protein>
    <submittedName>
        <fullName evidence="18">TonB-dependent Receptor Plug Domain</fullName>
    </submittedName>
</protein>
<evidence type="ECO:0000256" key="3">
    <source>
        <dbReference type="ARBA" id="ARBA00022452"/>
    </source>
</evidence>
<evidence type="ECO:0000313" key="18">
    <source>
        <dbReference type="EMBL" id="SDJ32205.1"/>
    </source>
</evidence>
<dbReference type="EMBL" id="LVEO01000029">
    <property type="protein sequence ID" value="OCB68838.1"/>
    <property type="molecule type" value="Genomic_DNA"/>
</dbReference>
<dbReference type="EMBL" id="FNEO01000002">
    <property type="protein sequence ID" value="SDJ32205.1"/>
    <property type="molecule type" value="Genomic_DNA"/>
</dbReference>
<evidence type="ECO:0000313" key="17">
    <source>
        <dbReference type="EMBL" id="OCB68838.1"/>
    </source>
</evidence>
<accession>A0A1B9DGM4</accession>
<evidence type="ECO:0000256" key="13">
    <source>
        <dbReference type="RuleBase" id="RU003357"/>
    </source>
</evidence>
<evidence type="ECO:0000259" key="14">
    <source>
        <dbReference type="Pfam" id="PF00593"/>
    </source>
</evidence>